<protein>
    <submittedName>
        <fullName evidence="1">Uncharacterized protein</fullName>
    </submittedName>
</protein>
<keyword evidence="2" id="KW-1185">Reference proteome</keyword>
<dbReference type="RefSeq" id="WP_268248267.1">
    <property type="nucleotide sequence ID" value="NZ_FZNP01000002.1"/>
</dbReference>
<evidence type="ECO:0000313" key="2">
    <source>
        <dbReference type="Proteomes" id="UP000198420"/>
    </source>
</evidence>
<proteinExistence type="predicted"/>
<sequence length="43" mass="4542">MSITIEVQDGPATEEAVVEIVEDVNDAAEYAIGLGCGDDNPYQ</sequence>
<accession>A0A238VW48</accession>
<organism evidence="1 2">
    <name type="scientific">Actinomadura mexicana</name>
    <dbReference type="NCBI Taxonomy" id="134959"/>
    <lineage>
        <taxon>Bacteria</taxon>
        <taxon>Bacillati</taxon>
        <taxon>Actinomycetota</taxon>
        <taxon>Actinomycetes</taxon>
        <taxon>Streptosporangiales</taxon>
        <taxon>Thermomonosporaceae</taxon>
        <taxon>Actinomadura</taxon>
    </lineage>
</organism>
<evidence type="ECO:0000313" key="1">
    <source>
        <dbReference type="EMBL" id="SNR38545.1"/>
    </source>
</evidence>
<dbReference type="EMBL" id="FZNP01000002">
    <property type="protein sequence ID" value="SNR38545.1"/>
    <property type="molecule type" value="Genomic_DNA"/>
</dbReference>
<dbReference type="Proteomes" id="UP000198420">
    <property type="component" value="Unassembled WGS sequence"/>
</dbReference>
<name>A0A238VW48_9ACTN</name>
<dbReference type="AlphaFoldDB" id="A0A238VW48"/>
<reference evidence="2" key="1">
    <citation type="submission" date="2017-06" db="EMBL/GenBank/DDBJ databases">
        <authorList>
            <person name="Varghese N."/>
            <person name="Submissions S."/>
        </authorList>
    </citation>
    <scope>NUCLEOTIDE SEQUENCE [LARGE SCALE GENOMIC DNA]</scope>
    <source>
        <strain evidence="2">DSM 44485</strain>
    </source>
</reference>
<gene>
    <name evidence="1" type="ORF">SAMN06265355_102457</name>
</gene>